<name>A0A1S2LKF2_9BACI</name>
<evidence type="ECO:0000313" key="1">
    <source>
        <dbReference type="EMBL" id="OIJ12680.1"/>
    </source>
</evidence>
<dbReference type="RefSeq" id="WP_071310000.1">
    <property type="nucleotide sequence ID" value="NZ_MLQR01000030.1"/>
</dbReference>
<dbReference type="Proteomes" id="UP000179524">
    <property type="component" value="Unassembled WGS sequence"/>
</dbReference>
<keyword evidence="2" id="KW-1185">Reference proteome</keyword>
<protein>
    <submittedName>
        <fullName evidence="1">Uncharacterized protein</fullName>
    </submittedName>
</protein>
<evidence type="ECO:0000313" key="2">
    <source>
        <dbReference type="Proteomes" id="UP000179524"/>
    </source>
</evidence>
<comment type="caution">
    <text evidence="1">The sequence shown here is derived from an EMBL/GenBank/DDBJ whole genome shotgun (WGS) entry which is preliminary data.</text>
</comment>
<organism evidence="1 2">
    <name type="scientific">Anaerobacillus alkalilacustris</name>
    <dbReference type="NCBI Taxonomy" id="393763"/>
    <lineage>
        <taxon>Bacteria</taxon>
        <taxon>Bacillati</taxon>
        <taxon>Bacillota</taxon>
        <taxon>Bacilli</taxon>
        <taxon>Bacillales</taxon>
        <taxon>Bacillaceae</taxon>
        <taxon>Anaerobacillus</taxon>
    </lineage>
</organism>
<dbReference type="OrthoDB" id="2972324at2"/>
<gene>
    <name evidence="1" type="ORF">BKP37_12825</name>
</gene>
<sequence>MKTRQKIKILKRAGRKLHTYVQLSGLEKRVCNKVADSKLCSALCELRLKEFDAGTIYEKGYTNRMNEVYKKTLTIENVTGVKKEEVFD</sequence>
<reference evidence="1 2" key="1">
    <citation type="submission" date="2016-10" db="EMBL/GenBank/DDBJ databases">
        <title>Draft genome sequences of four alkaliphilic bacteria belonging to the Anaerobacillus genus.</title>
        <authorList>
            <person name="Bassil N.M."/>
            <person name="Lloyd J.R."/>
        </authorList>
    </citation>
    <scope>NUCLEOTIDE SEQUENCE [LARGE SCALE GENOMIC DNA]</scope>
    <source>
        <strain evidence="1 2">DSM 18345</strain>
    </source>
</reference>
<accession>A0A1S2LKF2</accession>
<proteinExistence type="predicted"/>
<dbReference type="AlphaFoldDB" id="A0A1S2LKF2"/>
<dbReference type="EMBL" id="MLQR01000030">
    <property type="protein sequence ID" value="OIJ12680.1"/>
    <property type="molecule type" value="Genomic_DNA"/>
</dbReference>